<dbReference type="Gramene" id="OB08G16460.1">
    <property type="protein sequence ID" value="OB08G16460.1"/>
    <property type="gene ID" value="OB08G16460"/>
</dbReference>
<dbReference type="GO" id="GO:0009245">
    <property type="term" value="P:lipid A biosynthetic process"/>
    <property type="evidence" value="ECO:0007669"/>
    <property type="project" value="UniProtKB-KW"/>
</dbReference>
<evidence type="ECO:0000256" key="3">
    <source>
        <dbReference type="ARBA" id="ARBA00022490"/>
    </source>
</evidence>
<dbReference type="GO" id="GO:0016020">
    <property type="term" value="C:membrane"/>
    <property type="evidence" value="ECO:0007669"/>
    <property type="project" value="GOC"/>
</dbReference>
<evidence type="ECO:0000256" key="7">
    <source>
        <dbReference type="ARBA" id="ARBA00023239"/>
    </source>
</evidence>
<keyword evidence="4" id="KW-0444">Lipid biosynthesis</keyword>
<dbReference type="SUPFAM" id="SSF54637">
    <property type="entry name" value="Thioesterase/thiol ester dehydrase-isomerase"/>
    <property type="match status" value="1"/>
</dbReference>
<dbReference type="Pfam" id="PF07977">
    <property type="entry name" value="FabA"/>
    <property type="match status" value="1"/>
</dbReference>
<dbReference type="Gene3D" id="3.10.129.10">
    <property type="entry name" value="Hotdog Thioesterase"/>
    <property type="match status" value="1"/>
</dbReference>
<evidence type="ECO:0000256" key="6">
    <source>
        <dbReference type="ARBA" id="ARBA00023098"/>
    </source>
</evidence>
<dbReference type="NCBIfam" id="NF000582">
    <property type="entry name" value="PRK00006.1"/>
    <property type="match status" value="1"/>
</dbReference>
<dbReference type="PANTHER" id="PTHR30272:SF11">
    <property type="entry name" value="3-HYDROXYACYL-[ACYL-CARRIER-PROTEIN] DEHYDRATASE"/>
    <property type="match status" value="1"/>
</dbReference>
<sequence length="257" mass="28625">MDINQIREILPHRFPFLLVDRVIEYKAGEYAVGIKNVTINDNFFPGHFPERPIMPGVLMVEAMAQVGGLVMLQPEVGGSRDNFFFAGIDKVRFRKPVIAGDTLIMRMTLTKYQKRFGLAKMEGKAYVGGDLVCEGEFLLRKEHAEVSNHGLSIFLDPKRLKLQDGEIPDMMEEEKAGAPTDANVPAMASSSWLQPTQDQKAVHHTLNIPYGMASSEPPFQAATATATVAAMDIEVELQQRQPQAQPCQQAPFWSGFF</sequence>
<evidence type="ECO:0000256" key="5">
    <source>
        <dbReference type="ARBA" id="ARBA00022556"/>
    </source>
</evidence>
<proteinExistence type="inferred from homology"/>
<dbReference type="InterPro" id="IPR029069">
    <property type="entry name" value="HotDog_dom_sf"/>
</dbReference>
<organism evidence="9">
    <name type="scientific">Oryza brachyantha</name>
    <name type="common">malo sina</name>
    <dbReference type="NCBI Taxonomy" id="4533"/>
    <lineage>
        <taxon>Eukaryota</taxon>
        <taxon>Viridiplantae</taxon>
        <taxon>Streptophyta</taxon>
        <taxon>Embryophyta</taxon>
        <taxon>Tracheophyta</taxon>
        <taxon>Spermatophyta</taxon>
        <taxon>Magnoliopsida</taxon>
        <taxon>Liliopsida</taxon>
        <taxon>Poales</taxon>
        <taxon>Poaceae</taxon>
        <taxon>BOP clade</taxon>
        <taxon>Oryzoideae</taxon>
        <taxon>Oryzeae</taxon>
        <taxon>Oryzinae</taxon>
        <taxon>Oryza</taxon>
    </lineage>
</organism>
<evidence type="ECO:0000256" key="2">
    <source>
        <dbReference type="ARBA" id="ARBA00013167"/>
    </source>
</evidence>
<dbReference type="STRING" id="4533.J3MRB7"/>
<dbReference type="AlphaFoldDB" id="J3MRB7"/>
<dbReference type="GO" id="GO:0019171">
    <property type="term" value="F:(3R)-hydroxyacyl-[acyl-carrier-protein] dehydratase activity"/>
    <property type="evidence" value="ECO:0007669"/>
    <property type="project" value="UniProtKB-EC"/>
</dbReference>
<dbReference type="InterPro" id="IPR013114">
    <property type="entry name" value="FabA_FabZ"/>
</dbReference>
<evidence type="ECO:0000256" key="4">
    <source>
        <dbReference type="ARBA" id="ARBA00022516"/>
    </source>
</evidence>
<keyword evidence="5" id="KW-0441">Lipid A biosynthesis</keyword>
<dbReference type="GO" id="GO:0006633">
    <property type="term" value="P:fatty acid biosynthetic process"/>
    <property type="evidence" value="ECO:0007669"/>
    <property type="project" value="InterPro"/>
</dbReference>
<keyword evidence="7" id="KW-0456">Lyase</keyword>
<keyword evidence="6" id="KW-0443">Lipid metabolism</keyword>
<evidence type="ECO:0000256" key="1">
    <source>
        <dbReference type="ARBA" id="ARBA00004496"/>
    </source>
</evidence>
<evidence type="ECO:0000256" key="8">
    <source>
        <dbReference type="ARBA" id="ARBA00025049"/>
    </source>
</evidence>
<evidence type="ECO:0000313" key="10">
    <source>
        <dbReference type="Proteomes" id="UP000006038"/>
    </source>
</evidence>
<reference evidence="9" key="2">
    <citation type="submission" date="2013-04" db="UniProtKB">
        <authorList>
            <consortium name="EnsemblPlants"/>
        </authorList>
    </citation>
    <scope>IDENTIFICATION</scope>
</reference>
<dbReference type="Proteomes" id="UP000006038">
    <property type="component" value="Chromosome 8"/>
</dbReference>
<dbReference type="HOGENOM" id="CLU_047638_1_0_1"/>
<comment type="subcellular location">
    <subcellularLocation>
        <location evidence="1">Cytoplasm</location>
    </subcellularLocation>
</comment>
<accession>J3MRB7</accession>
<dbReference type="NCBIfam" id="TIGR01750">
    <property type="entry name" value="fabZ"/>
    <property type="match status" value="1"/>
</dbReference>
<name>J3MRB7_ORYBR</name>
<keyword evidence="3" id="KW-0963">Cytoplasm</keyword>
<dbReference type="EnsemblPlants" id="OB08G16460.1">
    <property type="protein sequence ID" value="OB08G16460.1"/>
    <property type="gene ID" value="OB08G16460"/>
</dbReference>
<dbReference type="HAMAP" id="MF_00406">
    <property type="entry name" value="FabZ"/>
    <property type="match status" value="1"/>
</dbReference>
<comment type="function">
    <text evidence="8">Involved in unsaturated fatty acids biosynthesis. Catalyzes the dehydration of short chain beta-hydroxyacyl-ACPs and long chain saturated and unsaturated beta-hydroxyacyl-ACPs.</text>
</comment>
<dbReference type="eggNOG" id="ENOG502QQPZ">
    <property type="taxonomic scope" value="Eukaryota"/>
</dbReference>
<keyword evidence="10" id="KW-1185">Reference proteome</keyword>
<protein>
    <recommendedName>
        <fullName evidence="2">3-hydroxyacyl-[acyl-carrier-protein] dehydratase</fullName>
        <ecNumber evidence="2">4.2.1.59</ecNumber>
    </recommendedName>
</protein>
<dbReference type="FunFam" id="3.10.129.10:FF:000001">
    <property type="entry name" value="3-hydroxyacyl-[acyl-carrier-protein] dehydratase FabZ"/>
    <property type="match status" value="1"/>
</dbReference>
<dbReference type="EC" id="4.2.1.59" evidence="2"/>
<dbReference type="CDD" id="cd01288">
    <property type="entry name" value="FabZ"/>
    <property type="match status" value="1"/>
</dbReference>
<reference evidence="9" key="1">
    <citation type="journal article" date="2013" name="Nat. Commun.">
        <title>Whole-genome sequencing of Oryza brachyantha reveals mechanisms underlying Oryza genome evolution.</title>
        <authorList>
            <person name="Chen J."/>
            <person name="Huang Q."/>
            <person name="Gao D."/>
            <person name="Wang J."/>
            <person name="Lang Y."/>
            <person name="Liu T."/>
            <person name="Li B."/>
            <person name="Bai Z."/>
            <person name="Luis Goicoechea J."/>
            <person name="Liang C."/>
            <person name="Chen C."/>
            <person name="Zhang W."/>
            <person name="Sun S."/>
            <person name="Liao Y."/>
            <person name="Zhang X."/>
            <person name="Yang L."/>
            <person name="Song C."/>
            <person name="Wang M."/>
            <person name="Shi J."/>
            <person name="Liu G."/>
            <person name="Liu J."/>
            <person name="Zhou H."/>
            <person name="Zhou W."/>
            <person name="Yu Q."/>
            <person name="An N."/>
            <person name="Chen Y."/>
            <person name="Cai Q."/>
            <person name="Wang B."/>
            <person name="Liu B."/>
            <person name="Min J."/>
            <person name="Huang Y."/>
            <person name="Wu H."/>
            <person name="Li Z."/>
            <person name="Zhang Y."/>
            <person name="Yin Y."/>
            <person name="Song W."/>
            <person name="Jiang J."/>
            <person name="Jackson S.A."/>
            <person name="Wing R.A."/>
            <person name="Wang J."/>
            <person name="Chen M."/>
        </authorList>
    </citation>
    <scope>NUCLEOTIDE SEQUENCE [LARGE SCALE GENOMIC DNA]</scope>
    <source>
        <strain evidence="9">cv. IRGC 101232</strain>
    </source>
</reference>
<dbReference type="GO" id="GO:0005737">
    <property type="term" value="C:cytoplasm"/>
    <property type="evidence" value="ECO:0007669"/>
    <property type="project" value="UniProtKB-SubCell"/>
</dbReference>
<evidence type="ECO:0000313" key="9">
    <source>
        <dbReference type="EnsemblPlants" id="OB08G16460.1"/>
    </source>
</evidence>
<dbReference type="InterPro" id="IPR010084">
    <property type="entry name" value="FabZ"/>
</dbReference>
<dbReference type="PANTHER" id="PTHR30272">
    <property type="entry name" value="3-HYDROXYACYL-[ACYL-CARRIER-PROTEIN] DEHYDRATASE"/>
    <property type="match status" value="1"/>
</dbReference>